<protein>
    <submittedName>
        <fullName evidence="5">ABC transporter ATP-binding protein</fullName>
    </submittedName>
</protein>
<keyword evidence="6" id="KW-1185">Reference proteome</keyword>
<keyword evidence="1" id="KW-0813">Transport</keyword>
<dbReference type="InterPro" id="IPR051782">
    <property type="entry name" value="ABC_Transporter_VariousFunc"/>
</dbReference>
<dbReference type="Gene3D" id="3.40.50.300">
    <property type="entry name" value="P-loop containing nucleotide triphosphate hydrolases"/>
    <property type="match status" value="1"/>
</dbReference>
<organism evidence="5 6">
    <name type="scientific">Schaedlerella arabinosiphila</name>
    <dbReference type="NCBI Taxonomy" id="2044587"/>
    <lineage>
        <taxon>Bacteria</taxon>
        <taxon>Bacillati</taxon>
        <taxon>Bacillota</taxon>
        <taxon>Clostridia</taxon>
        <taxon>Lachnospirales</taxon>
        <taxon>Lachnospiraceae</taxon>
        <taxon>Schaedlerella</taxon>
    </lineage>
</organism>
<dbReference type="SUPFAM" id="SSF52540">
    <property type="entry name" value="P-loop containing nucleoside triphosphate hydrolases"/>
    <property type="match status" value="1"/>
</dbReference>
<evidence type="ECO:0000259" key="4">
    <source>
        <dbReference type="PROSITE" id="PS50893"/>
    </source>
</evidence>
<comment type="caution">
    <text evidence="5">The sequence shown here is derived from an EMBL/GenBank/DDBJ whole genome shotgun (WGS) entry which is preliminary data.</text>
</comment>
<dbReference type="PANTHER" id="PTHR42939:SF1">
    <property type="entry name" value="ABC TRANSPORTER ATP-BINDING PROTEIN ALBC-RELATED"/>
    <property type="match status" value="1"/>
</dbReference>
<dbReference type="CDD" id="cd03230">
    <property type="entry name" value="ABC_DR_subfamily_A"/>
    <property type="match status" value="1"/>
</dbReference>
<accession>A0A3R8LK91</accession>
<reference evidence="5" key="1">
    <citation type="submission" date="2018-10" db="EMBL/GenBank/DDBJ databases">
        <title>Schaedlerella arabinophila gen. nov. sp. nov., isolated from the mouse intestinal tract and comparative analysis with the genome of the closely related altered Schaedler flora strain ASF502.</title>
        <authorList>
            <person name="Miyake S."/>
            <person name="Soh M."/>
            <person name="Seedorf H."/>
        </authorList>
    </citation>
    <scope>NUCLEOTIDE SEQUENCE [LARGE SCALE GENOMIC DNA]</scope>
    <source>
        <strain evidence="5">DSM 106076</strain>
    </source>
</reference>
<dbReference type="InterPro" id="IPR003439">
    <property type="entry name" value="ABC_transporter-like_ATP-bd"/>
</dbReference>
<feature type="domain" description="ABC transporter" evidence="4">
    <location>
        <begin position="8"/>
        <end position="239"/>
    </location>
</feature>
<name>A0A3R8LK91_9FIRM</name>
<evidence type="ECO:0000313" key="6">
    <source>
        <dbReference type="Proteomes" id="UP000274920"/>
    </source>
</evidence>
<keyword evidence="2" id="KW-0547">Nucleotide-binding</keyword>
<evidence type="ECO:0000256" key="3">
    <source>
        <dbReference type="ARBA" id="ARBA00022840"/>
    </source>
</evidence>
<dbReference type="GO" id="GO:0016887">
    <property type="term" value="F:ATP hydrolysis activity"/>
    <property type="evidence" value="ECO:0007669"/>
    <property type="project" value="InterPro"/>
</dbReference>
<dbReference type="EMBL" id="RHJS01000002">
    <property type="protein sequence ID" value="RRK35164.1"/>
    <property type="molecule type" value="Genomic_DNA"/>
</dbReference>
<dbReference type="PROSITE" id="PS50893">
    <property type="entry name" value="ABC_TRANSPORTER_2"/>
    <property type="match status" value="1"/>
</dbReference>
<dbReference type="InterPro" id="IPR027417">
    <property type="entry name" value="P-loop_NTPase"/>
</dbReference>
<proteinExistence type="predicted"/>
<evidence type="ECO:0000313" key="5">
    <source>
        <dbReference type="EMBL" id="RRK35164.1"/>
    </source>
</evidence>
<dbReference type="GO" id="GO:0005524">
    <property type="term" value="F:ATP binding"/>
    <property type="evidence" value="ECO:0007669"/>
    <property type="project" value="UniProtKB-KW"/>
</dbReference>
<dbReference type="SMART" id="SM00382">
    <property type="entry name" value="AAA"/>
    <property type="match status" value="1"/>
</dbReference>
<sequence length="256" mass="28611">MKGVFFLLEVSGLSFHYQPHVPVLTNLTFSVLDGEIVGLLGKNGVGKTTALKLILGLLPLEKGSVCLGNYSLDLHPMQYKKQINYVSDSHDIYNNLTGKEYLNFIADMYEVPSETRSKIYTPLIEAFQVEKYLNSPIKKLSHGTKQKIAVIASLVNDPLLWVLDEPMTGLDVESVQVLKELIQSRAAHGKSVLFSSHILEICENLCDKIVIMQAGTLQKTIELRDNPSYISLEDIYLEVVNDVPMDKGFSIKQNNP</sequence>
<dbReference type="InterPro" id="IPR003593">
    <property type="entry name" value="AAA+_ATPase"/>
</dbReference>
<dbReference type="PANTHER" id="PTHR42939">
    <property type="entry name" value="ABC TRANSPORTER ATP-BINDING PROTEIN ALBC-RELATED"/>
    <property type="match status" value="1"/>
</dbReference>
<dbReference type="AlphaFoldDB" id="A0A3R8LK91"/>
<dbReference type="Pfam" id="PF00005">
    <property type="entry name" value="ABC_tran"/>
    <property type="match status" value="1"/>
</dbReference>
<evidence type="ECO:0000256" key="2">
    <source>
        <dbReference type="ARBA" id="ARBA00022741"/>
    </source>
</evidence>
<evidence type="ECO:0000256" key="1">
    <source>
        <dbReference type="ARBA" id="ARBA00022448"/>
    </source>
</evidence>
<gene>
    <name evidence="5" type="ORF">EBB54_02835</name>
</gene>
<keyword evidence="3 5" id="KW-0067">ATP-binding</keyword>
<dbReference type="Proteomes" id="UP000274920">
    <property type="component" value="Unassembled WGS sequence"/>
</dbReference>